<feature type="domain" description="N-acetyltransferase" evidence="3">
    <location>
        <begin position="27"/>
        <end position="167"/>
    </location>
</feature>
<protein>
    <submittedName>
        <fullName evidence="4">GNAT family acetyltransferase</fullName>
    </submittedName>
</protein>
<keyword evidence="5" id="KW-1185">Reference proteome</keyword>
<accession>A0ABQ6GVR7</accession>
<gene>
    <name evidence="4" type="ORF">tinsulaeT_33500</name>
</gene>
<name>A0ABQ6GVR7_9GAMM</name>
<dbReference type="Proteomes" id="UP001157186">
    <property type="component" value="Unassembled WGS sequence"/>
</dbReference>
<dbReference type="PANTHER" id="PTHR43800:SF1">
    <property type="entry name" value="PEPTIDYL-LYSINE N-ACETYLTRANSFERASE YJAB"/>
    <property type="match status" value="1"/>
</dbReference>
<evidence type="ECO:0000313" key="4">
    <source>
        <dbReference type="EMBL" id="GLX80010.1"/>
    </source>
</evidence>
<dbReference type="Gene3D" id="3.40.630.30">
    <property type="match status" value="1"/>
</dbReference>
<organism evidence="4 5">
    <name type="scientific">Thalassotalea insulae</name>
    <dbReference type="NCBI Taxonomy" id="2056778"/>
    <lineage>
        <taxon>Bacteria</taxon>
        <taxon>Pseudomonadati</taxon>
        <taxon>Pseudomonadota</taxon>
        <taxon>Gammaproteobacteria</taxon>
        <taxon>Alteromonadales</taxon>
        <taxon>Colwelliaceae</taxon>
        <taxon>Thalassotalea</taxon>
    </lineage>
</organism>
<reference evidence="4 5" key="1">
    <citation type="submission" date="2023-03" db="EMBL/GenBank/DDBJ databases">
        <title>Draft genome sequence of Thalassotalea insulae KCTC 62186T.</title>
        <authorList>
            <person name="Sawabe T."/>
        </authorList>
    </citation>
    <scope>NUCLEOTIDE SEQUENCE [LARGE SCALE GENOMIC DNA]</scope>
    <source>
        <strain evidence="4 5">KCTC 62186</strain>
    </source>
</reference>
<dbReference type="EMBL" id="BSST01000001">
    <property type="protein sequence ID" value="GLX80010.1"/>
    <property type="molecule type" value="Genomic_DNA"/>
</dbReference>
<evidence type="ECO:0000256" key="1">
    <source>
        <dbReference type="ARBA" id="ARBA00022679"/>
    </source>
</evidence>
<evidence type="ECO:0000313" key="5">
    <source>
        <dbReference type="Proteomes" id="UP001157186"/>
    </source>
</evidence>
<dbReference type="PANTHER" id="PTHR43800">
    <property type="entry name" value="PEPTIDYL-LYSINE N-ACETYLTRANSFERASE YJAB"/>
    <property type="match status" value="1"/>
</dbReference>
<proteinExistence type="predicted"/>
<keyword evidence="2" id="KW-0012">Acyltransferase</keyword>
<sequence>MLVNEIRLNGRCFISSAYINCFMKNTIHFRRAQRQDVEFLLRLRKLTMDEHLKAAGLVLNDEQHLARISEFFDDSFMICRDSQEIGLVKFALLTDRMHIRQFQIMPEFHGQGIGSQVLHLLKKKALERQLTITLNVLLKNPAFNLYQRHGFEVEGKNELEYQMCWRG</sequence>
<keyword evidence="1" id="KW-0808">Transferase</keyword>
<evidence type="ECO:0000256" key="2">
    <source>
        <dbReference type="ARBA" id="ARBA00023315"/>
    </source>
</evidence>
<dbReference type="InterPro" id="IPR016181">
    <property type="entry name" value="Acyl_CoA_acyltransferase"/>
</dbReference>
<evidence type="ECO:0000259" key="3">
    <source>
        <dbReference type="PROSITE" id="PS51186"/>
    </source>
</evidence>
<comment type="caution">
    <text evidence="4">The sequence shown here is derived from an EMBL/GenBank/DDBJ whole genome shotgun (WGS) entry which is preliminary data.</text>
</comment>
<dbReference type="SUPFAM" id="SSF55729">
    <property type="entry name" value="Acyl-CoA N-acyltransferases (Nat)"/>
    <property type="match status" value="1"/>
</dbReference>
<dbReference type="Pfam" id="PF13508">
    <property type="entry name" value="Acetyltransf_7"/>
    <property type="match status" value="1"/>
</dbReference>
<dbReference type="PROSITE" id="PS51186">
    <property type="entry name" value="GNAT"/>
    <property type="match status" value="1"/>
</dbReference>
<dbReference type="InterPro" id="IPR000182">
    <property type="entry name" value="GNAT_dom"/>
</dbReference>